<dbReference type="HOGENOM" id="CLU_027359_3_2_1"/>
<dbReference type="InterPro" id="IPR015876">
    <property type="entry name" value="Acyl-CoA_DS"/>
</dbReference>
<dbReference type="OrthoDB" id="10260134at2759"/>
<keyword evidence="12" id="KW-0479">Metal-binding</keyword>
<dbReference type="GO" id="GO:0005789">
    <property type="term" value="C:endoplasmic reticulum membrane"/>
    <property type="evidence" value="ECO:0007669"/>
    <property type="project" value="TreeGrafter"/>
</dbReference>
<keyword evidence="12" id="KW-0349">Heme</keyword>
<dbReference type="InterPro" id="IPR005804">
    <property type="entry name" value="FA_desaturase_dom"/>
</dbReference>
<organism evidence="16 17">
    <name type="scientific">Punctularia strigosozonata (strain HHB-11173)</name>
    <name type="common">White-rot fungus</name>
    <dbReference type="NCBI Taxonomy" id="741275"/>
    <lineage>
        <taxon>Eukaryota</taxon>
        <taxon>Fungi</taxon>
        <taxon>Dikarya</taxon>
        <taxon>Basidiomycota</taxon>
        <taxon>Agaricomycotina</taxon>
        <taxon>Agaricomycetes</taxon>
        <taxon>Corticiales</taxon>
        <taxon>Punctulariaceae</taxon>
        <taxon>Punctularia</taxon>
    </lineage>
</organism>
<dbReference type="RefSeq" id="XP_007389258.1">
    <property type="nucleotide sequence ID" value="XM_007389196.1"/>
</dbReference>
<dbReference type="OMA" id="LIWLRYG"/>
<evidence type="ECO:0000313" key="17">
    <source>
        <dbReference type="Proteomes" id="UP000054196"/>
    </source>
</evidence>
<dbReference type="eggNOG" id="KOG1600">
    <property type="taxonomic scope" value="Eukaryota"/>
</dbReference>
<evidence type="ECO:0000256" key="3">
    <source>
        <dbReference type="ARBA" id="ARBA00022516"/>
    </source>
</evidence>
<dbReference type="PRINTS" id="PR00075">
    <property type="entry name" value="FACDDSATRASE"/>
</dbReference>
<dbReference type="InterPro" id="IPR036400">
    <property type="entry name" value="Cyt_B5-like_heme/steroid_sf"/>
</dbReference>
<dbReference type="EMBL" id="JH687562">
    <property type="protein sequence ID" value="EIN03486.1"/>
    <property type="molecule type" value="Genomic_DNA"/>
</dbReference>
<protein>
    <recommendedName>
        <fullName evidence="12">Acyl-CoA desaturase</fullName>
        <ecNumber evidence="12">1.14.19.1</ecNumber>
    </recommendedName>
</protein>
<comment type="catalytic activity">
    <reaction evidence="12">
        <text>octadecanoyl-CoA + 2 Fe(II)-[cytochrome b5] + O2 + 2 H(+) = (9Z)-octadecenoyl-CoA + 2 Fe(III)-[cytochrome b5] + 2 H2O</text>
        <dbReference type="Rhea" id="RHEA:19721"/>
        <dbReference type="Rhea" id="RHEA-COMP:10438"/>
        <dbReference type="Rhea" id="RHEA-COMP:10439"/>
        <dbReference type="ChEBI" id="CHEBI:15377"/>
        <dbReference type="ChEBI" id="CHEBI:15378"/>
        <dbReference type="ChEBI" id="CHEBI:15379"/>
        <dbReference type="ChEBI" id="CHEBI:29033"/>
        <dbReference type="ChEBI" id="CHEBI:29034"/>
        <dbReference type="ChEBI" id="CHEBI:57387"/>
        <dbReference type="ChEBI" id="CHEBI:57394"/>
        <dbReference type="EC" id="1.14.19.1"/>
    </reaction>
</comment>
<comment type="function">
    <text evidence="12">Stearoyl-CoA desaturase that utilizes O(2) and electrons from reduced cytochrome b5 to introduce the first double bond into saturated fatty acyl-CoA substrates.</text>
</comment>
<comment type="cofactor">
    <cofactor evidence="12">
        <name>Fe(2+)</name>
        <dbReference type="ChEBI" id="CHEBI:29033"/>
    </cofactor>
    <text evidence="12">Expected to bind 2 Fe(2+) ions per subunit.</text>
</comment>
<dbReference type="GO" id="GO:0006636">
    <property type="term" value="P:unsaturated fatty acid biosynthetic process"/>
    <property type="evidence" value="ECO:0007669"/>
    <property type="project" value="UniProtKB-UniRule"/>
</dbReference>
<gene>
    <name evidence="16" type="ORF">PUNSTDRAFT_116988</name>
</gene>
<dbReference type="Pfam" id="PF00487">
    <property type="entry name" value="FA_desaturase"/>
    <property type="match status" value="1"/>
</dbReference>
<keyword evidence="12" id="KW-0813">Transport</keyword>
<keyword evidence="8 12" id="KW-0408">Iron</keyword>
<evidence type="ECO:0000256" key="12">
    <source>
        <dbReference type="PIRNR" id="PIRNR000345"/>
    </source>
</evidence>
<dbReference type="PANTHER" id="PTHR11351:SF31">
    <property type="entry name" value="DESATURASE 1, ISOFORM A-RELATED"/>
    <property type="match status" value="1"/>
</dbReference>
<dbReference type="EC" id="1.14.19.1" evidence="12"/>
<feature type="transmembrane region" description="Helical" evidence="14">
    <location>
        <begin position="167"/>
        <end position="187"/>
    </location>
</feature>
<evidence type="ECO:0000259" key="15">
    <source>
        <dbReference type="PROSITE" id="PS50255"/>
    </source>
</evidence>
<feature type="domain" description="Cytochrome b5 heme-binding" evidence="15">
    <location>
        <begin position="326"/>
        <end position="397"/>
    </location>
</feature>
<keyword evidence="17" id="KW-1185">Reference proteome</keyword>
<keyword evidence="11 12" id="KW-0275">Fatty acid biosynthesis</keyword>
<proteinExistence type="inferred from homology"/>
<dbReference type="Proteomes" id="UP000054196">
    <property type="component" value="Unassembled WGS sequence"/>
</dbReference>
<evidence type="ECO:0000256" key="4">
    <source>
        <dbReference type="ARBA" id="ARBA00022692"/>
    </source>
</evidence>
<keyword evidence="6 14" id="KW-1133">Transmembrane helix</keyword>
<keyword evidence="12" id="KW-0249">Electron transport</keyword>
<dbReference type="GO" id="GO:0004768">
    <property type="term" value="F:stearoyl-CoA 9-desaturase activity"/>
    <property type="evidence" value="ECO:0007669"/>
    <property type="project" value="UniProtKB-UniRule"/>
</dbReference>
<dbReference type="KEGG" id="psq:PUNSTDRAFT_116988"/>
<feature type="region of interest" description="Disordered" evidence="13">
    <location>
        <begin position="127"/>
        <end position="150"/>
    </location>
</feature>
<dbReference type="Pfam" id="PF00173">
    <property type="entry name" value="Cyt-b5"/>
    <property type="match status" value="1"/>
</dbReference>
<comment type="similarity">
    <text evidence="2 12">Belongs to the fatty acid desaturase type 1 family.</text>
</comment>
<evidence type="ECO:0000256" key="2">
    <source>
        <dbReference type="ARBA" id="ARBA00009295"/>
    </source>
</evidence>
<accession>R7S2L1</accession>
<dbReference type="SMART" id="SM01117">
    <property type="entry name" value="Cyt-b5"/>
    <property type="match status" value="1"/>
</dbReference>
<dbReference type="GeneID" id="18876851"/>
<evidence type="ECO:0000256" key="9">
    <source>
        <dbReference type="ARBA" id="ARBA00023098"/>
    </source>
</evidence>
<dbReference type="InterPro" id="IPR001199">
    <property type="entry name" value="Cyt_B5-like_heme/steroid-bd"/>
</dbReference>
<dbReference type="CDD" id="cd03505">
    <property type="entry name" value="Delta9-FADS-like"/>
    <property type="match status" value="1"/>
</dbReference>
<dbReference type="InterPro" id="IPR009160">
    <property type="entry name" value="Acyl-CoA_deSatase_haem/ster-bd"/>
</dbReference>
<keyword evidence="10 14" id="KW-0472">Membrane</keyword>
<dbReference type="AlphaFoldDB" id="R7S2L1"/>
<feature type="transmembrane region" description="Helical" evidence="14">
    <location>
        <begin position="12"/>
        <end position="32"/>
    </location>
</feature>
<keyword evidence="3 12" id="KW-0444">Lipid biosynthesis</keyword>
<sequence length="445" mass="50112">MAALVPRIRGFNLAVLVITPALGLYGLCTVPFNLATTIFSAIFYVFSMLGITAGYHRLYSHRAYSASVPIQLFLLLAGASAVQGSALWWCRSHRSHHRYTDTPLDPYNSHRGLLYTHIGWMVLKPAPSPGSSEENPGTGSRLDGKPGRSNDSDLRNDKLVMWQHVNYFPIAFFMGYFLPCLVAGWGWGDWRGGLYFAGMVRLTLVHHCTFCVNSLAHYLGTTPYDDKLSPRDHIITAIVTLGEGHHNFHHQFPTDYRNAIKWYQWDPTKWFIWTCSKLGLAYHLKTFPSNEIKKGELTMKMKQLKQEQDSLTWHKEVADLPVVTWEHFQDQAKERTLVLIAGFIHDCTAFAQNHPGGAMIVEKSSGKDMTAAFFGGIYSHSNAAHNLLSMMRVGVLEGGVETTHDAPPERVVANLRPEDINIDFRVPPARKLMIVEATKTQQDLQ</sequence>
<reference evidence="17" key="1">
    <citation type="journal article" date="2012" name="Science">
        <title>The Paleozoic origin of enzymatic lignin decomposition reconstructed from 31 fungal genomes.</title>
        <authorList>
            <person name="Floudas D."/>
            <person name="Binder M."/>
            <person name="Riley R."/>
            <person name="Barry K."/>
            <person name="Blanchette R.A."/>
            <person name="Henrissat B."/>
            <person name="Martinez A.T."/>
            <person name="Otillar R."/>
            <person name="Spatafora J.W."/>
            <person name="Yadav J.S."/>
            <person name="Aerts A."/>
            <person name="Benoit I."/>
            <person name="Boyd A."/>
            <person name="Carlson A."/>
            <person name="Copeland A."/>
            <person name="Coutinho P.M."/>
            <person name="de Vries R.P."/>
            <person name="Ferreira P."/>
            <person name="Findley K."/>
            <person name="Foster B."/>
            <person name="Gaskell J."/>
            <person name="Glotzer D."/>
            <person name="Gorecki P."/>
            <person name="Heitman J."/>
            <person name="Hesse C."/>
            <person name="Hori C."/>
            <person name="Igarashi K."/>
            <person name="Jurgens J.A."/>
            <person name="Kallen N."/>
            <person name="Kersten P."/>
            <person name="Kohler A."/>
            <person name="Kuees U."/>
            <person name="Kumar T.K.A."/>
            <person name="Kuo A."/>
            <person name="LaButti K."/>
            <person name="Larrondo L.F."/>
            <person name="Lindquist E."/>
            <person name="Ling A."/>
            <person name="Lombard V."/>
            <person name="Lucas S."/>
            <person name="Lundell T."/>
            <person name="Martin R."/>
            <person name="McLaughlin D.J."/>
            <person name="Morgenstern I."/>
            <person name="Morin E."/>
            <person name="Murat C."/>
            <person name="Nagy L.G."/>
            <person name="Nolan M."/>
            <person name="Ohm R.A."/>
            <person name="Patyshakuliyeva A."/>
            <person name="Rokas A."/>
            <person name="Ruiz-Duenas F.J."/>
            <person name="Sabat G."/>
            <person name="Salamov A."/>
            <person name="Samejima M."/>
            <person name="Schmutz J."/>
            <person name="Slot J.C."/>
            <person name="St John F."/>
            <person name="Stenlid J."/>
            <person name="Sun H."/>
            <person name="Sun S."/>
            <person name="Syed K."/>
            <person name="Tsang A."/>
            <person name="Wiebenga A."/>
            <person name="Young D."/>
            <person name="Pisabarro A."/>
            <person name="Eastwood D.C."/>
            <person name="Martin F."/>
            <person name="Cullen D."/>
            <person name="Grigoriev I.V."/>
            <person name="Hibbett D.S."/>
        </authorList>
    </citation>
    <scope>NUCLEOTIDE SEQUENCE [LARGE SCALE GENOMIC DNA]</scope>
    <source>
        <strain evidence="17">HHB-11173 SS5</strain>
    </source>
</reference>
<evidence type="ECO:0000256" key="8">
    <source>
        <dbReference type="ARBA" id="ARBA00023004"/>
    </source>
</evidence>
<keyword evidence="4 14" id="KW-0812">Transmembrane</keyword>
<evidence type="ECO:0000256" key="14">
    <source>
        <dbReference type="SAM" id="Phobius"/>
    </source>
</evidence>
<dbReference type="eggNOG" id="KOG0537">
    <property type="taxonomic scope" value="Eukaryota"/>
</dbReference>
<evidence type="ECO:0000256" key="13">
    <source>
        <dbReference type="SAM" id="MobiDB-lite"/>
    </source>
</evidence>
<dbReference type="PANTHER" id="PTHR11351">
    <property type="entry name" value="ACYL-COA DESATURASE"/>
    <property type="match status" value="1"/>
</dbReference>
<feature type="compositionally biased region" description="Polar residues" evidence="13">
    <location>
        <begin position="129"/>
        <end position="138"/>
    </location>
</feature>
<comment type="subcellular location">
    <subcellularLocation>
        <location evidence="1">Membrane</location>
        <topology evidence="1">Multi-pass membrane protein</topology>
    </subcellularLocation>
</comment>
<feature type="transmembrane region" description="Helical" evidence="14">
    <location>
        <begin position="70"/>
        <end position="89"/>
    </location>
</feature>
<evidence type="ECO:0000256" key="6">
    <source>
        <dbReference type="ARBA" id="ARBA00022989"/>
    </source>
</evidence>
<dbReference type="SUPFAM" id="SSF55856">
    <property type="entry name" value="Cytochrome b5-like heme/steroid binding domain"/>
    <property type="match status" value="1"/>
</dbReference>
<feature type="transmembrane region" description="Helical" evidence="14">
    <location>
        <begin position="38"/>
        <end position="58"/>
    </location>
</feature>
<keyword evidence="9 12" id="KW-0443">Lipid metabolism</keyword>
<evidence type="ECO:0000256" key="10">
    <source>
        <dbReference type="ARBA" id="ARBA00023136"/>
    </source>
</evidence>
<dbReference type="PIRSF" id="PIRSF000345">
    <property type="entry name" value="OLE1"/>
    <property type="match status" value="1"/>
</dbReference>
<evidence type="ECO:0000256" key="1">
    <source>
        <dbReference type="ARBA" id="ARBA00004141"/>
    </source>
</evidence>
<dbReference type="PROSITE" id="PS50255">
    <property type="entry name" value="CYTOCHROME_B5_2"/>
    <property type="match status" value="1"/>
</dbReference>
<keyword evidence="5 12" id="KW-0276">Fatty acid metabolism</keyword>
<evidence type="ECO:0000256" key="5">
    <source>
        <dbReference type="ARBA" id="ARBA00022832"/>
    </source>
</evidence>
<dbReference type="GO" id="GO:0005506">
    <property type="term" value="F:iron ion binding"/>
    <property type="evidence" value="ECO:0007669"/>
    <property type="project" value="TreeGrafter"/>
</dbReference>
<evidence type="ECO:0000256" key="7">
    <source>
        <dbReference type="ARBA" id="ARBA00023002"/>
    </source>
</evidence>
<name>R7S2L1_PUNST</name>
<evidence type="ECO:0000256" key="11">
    <source>
        <dbReference type="ARBA" id="ARBA00023160"/>
    </source>
</evidence>
<dbReference type="Gene3D" id="3.10.120.10">
    <property type="entry name" value="Cytochrome b5-like heme/steroid binding domain"/>
    <property type="match status" value="1"/>
</dbReference>
<evidence type="ECO:0000313" key="16">
    <source>
        <dbReference type="EMBL" id="EIN03486.1"/>
    </source>
</evidence>
<keyword evidence="7 12" id="KW-0560">Oxidoreductase</keyword>